<dbReference type="EMBL" id="HBIB01037878">
    <property type="protein sequence ID" value="CAE0262409.1"/>
    <property type="molecule type" value="Transcribed_RNA"/>
</dbReference>
<accession>A0A7S3GD04</accession>
<dbReference type="PANTHER" id="PTHR23170">
    <property type="entry name" value="NY-REN-58 ANTIGEN"/>
    <property type="match status" value="1"/>
</dbReference>
<organism evidence="5">
    <name type="scientific">Palpitomonas bilix</name>
    <dbReference type="NCBI Taxonomy" id="652834"/>
    <lineage>
        <taxon>Eukaryota</taxon>
        <taxon>Eukaryota incertae sedis</taxon>
    </lineage>
</organism>
<dbReference type="InterPro" id="IPR001611">
    <property type="entry name" value="Leu-rich_rpt"/>
</dbReference>
<comment type="subcellular location">
    <subcellularLocation>
        <location evidence="1">Cytoplasm</location>
        <location evidence="1">Cytoskeleton</location>
        <location evidence="1">Microtubule organizing center</location>
        <location evidence="1">Centrosome</location>
    </subcellularLocation>
</comment>
<proteinExistence type="predicted"/>
<dbReference type="GO" id="GO:0005813">
    <property type="term" value="C:centrosome"/>
    <property type="evidence" value="ECO:0007669"/>
    <property type="project" value="UniProtKB-SubCell"/>
</dbReference>
<dbReference type="SMART" id="SM00368">
    <property type="entry name" value="LRR_RI"/>
    <property type="match status" value="2"/>
</dbReference>
<dbReference type="Pfam" id="PF00560">
    <property type="entry name" value="LRR_1"/>
    <property type="match status" value="1"/>
</dbReference>
<evidence type="ECO:0000256" key="4">
    <source>
        <dbReference type="ARBA" id="ARBA00023212"/>
    </source>
</evidence>
<keyword evidence="2" id="KW-0963">Cytoplasm</keyword>
<evidence type="ECO:0000313" key="5">
    <source>
        <dbReference type="EMBL" id="CAE0262409.1"/>
    </source>
</evidence>
<dbReference type="SUPFAM" id="SSF52047">
    <property type="entry name" value="RNI-like"/>
    <property type="match status" value="1"/>
</dbReference>
<name>A0A7S3GD04_9EUKA</name>
<dbReference type="PANTHER" id="PTHR23170:SF3">
    <property type="entry name" value="LEUCINE-RICH REPEAT-CONTAINING PROTEIN 45"/>
    <property type="match status" value="1"/>
</dbReference>
<evidence type="ECO:0000256" key="1">
    <source>
        <dbReference type="ARBA" id="ARBA00004300"/>
    </source>
</evidence>
<protein>
    <submittedName>
        <fullName evidence="5">Uncharacterized protein</fullName>
    </submittedName>
</protein>
<dbReference type="Pfam" id="PF13516">
    <property type="entry name" value="LRR_6"/>
    <property type="match status" value="1"/>
</dbReference>
<keyword evidence="3" id="KW-0175">Coiled coil</keyword>
<keyword evidence="4" id="KW-0206">Cytoskeleton</keyword>
<evidence type="ECO:0000256" key="3">
    <source>
        <dbReference type="ARBA" id="ARBA00023054"/>
    </source>
</evidence>
<dbReference type="AlphaFoldDB" id="A0A7S3GD04"/>
<sequence length="162" mass="17310">MSLPIGCQVSIRSDGLALFSCEERLLSAHALKSVVDHVCSTRSPFVVSLRGCGLGGNHVLILNEVLESPAPIRGLYLDWNSIGAVPSIAKSFFAAVASSSQLEELDLRNCALSPSCLESLCHALAVSRSLRRVDIRWNNLGRDGGAALLSALSQNVRIEVLL</sequence>
<dbReference type="InterPro" id="IPR032675">
    <property type="entry name" value="LRR_dom_sf"/>
</dbReference>
<evidence type="ECO:0000256" key="2">
    <source>
        <dbReference type="ARBA" id="ARBA00022490"/>
    </source>
</evidence>
<gene>
    <name evidence="5" type="ORF">PBIL07802_LOCUS24704</name>
</gene>
<dbReference type="Gene3D" id="3.80.10.10">
    <property type="entry name" value="Ribonuclease Inhibitor"/>
    <property type="match status" value="1"/>
</dbReference>
<reference evidence="5" key="1">
    <citation type="submission" date="2021-01" db="EMBL/GenBank/DDBJ databases">
        <authorList>
            <person name="Corre E."/>
            <person name="Pelletier E."/>
            <person name="Niang G."/>
            <person name="Scheremetjew M."/>
            <person name="Finn R."/>
            <person name="Kale V."/>
            <person name="Holt S."/>
            <person name="Cochrane G."/>
            <person name="Meng A."/>
            <person name="Brown T."/>
            <person name="Cohen L."/>
        </authorList>
    </citation>
    <scope>NUCLEOTIDE SEQUENCE</scope>
    <source>
        <strain evidence="5">NIES-2562</strain>
    </source>
</reference>
<dbReference type="InterPro" id="IPR052116">
    <property type="entry name" value="Centro_Cilium_Assembly"/>
</dbReference>